<dbReference type="Proteomes" id="UP000178377">
    <property type="component" value="Unassembled WGS sequence"/>
</dbReference>
<protein>
    <recommendedName>
        <fullName evidence="3">Glycosyltransferase 2-like domain-containing protein</fullName>
    </recommendedName>
</protein>
<sequence length="251" mass="28029">MNASNVVATLRTYNNEGVVKSVRRLLSLGVGMVNVITNAVEDCDSTAYWLKGFPKDQVQIHPIFRGYTWSNALNAAIFAANLQSARRVQEGLGRFEWLLNISNEALLEPRHLEAMLLASESDERIMVVGTSFAGRKNGNPFDLGPSYRHPRNTCMLVSLTRSPFLFFDPYCDQIGGNEDLEYVLRVKAAGYEVIRLDLKVPLLIGVNYNQEAKESRELGANCAIAERLRGTYLLGSLERERIEAVLAEMGL</sequence>
<evidence type="ECO:0008006" key="3">
    <source>
        <dbReference type="Google" id="ProtNLM"/>
    </source>
</evidence>
<comment type="caution">
    <text evidence="1">The sequence shown here is derived from an EMBL/GenBank/DDBJ whole genome shotgun (WGS) entry which is preliminary data.</text>
</comment>
<dbReference type="InterPro" id="IPR029044">
    <property type="entry name" value="Nucleotide-diphossugar_trans"/>
</dbReference>
<name>A0A1F5PH38_9BACT</name>
<reference evidence="1 2" key="1">
    <citation type="journal article" date="2016" name="Nat. Commun.">
        <title>Thousands of microbial genomes shed light on interconnected biogeochemical processes in an aquifer system.</title>
        <authorList>
            <person name="Anantharaman K."/>
            <person name="Brown C.T."/>
            <person name="Hug L.A."/>
            <person name="Sharon I."/>
            <person name="Castelle C.J."/>
            <person name="Probst A.J."/>
            <person name="Thomas B.C."/>
            <person name="Singh A."/>
            <person name="Wilkins M.J."/>
            <person name="Karaoz U."/>
            <person name="Brodie E.L."/>
            <person name="Williams K.H."/>
            <person name="Hubbard S.S."/>
            <person name="Banfield J.F."/>
        </authorList>
    </citation>
    <scope>NUCLEOTIDE SEQUENCE [LARGE SCALE GENOMIC DNA]</scope>
</reference>
<accession>A0A1F5PH38</accession>
<evidence type="ECO:0000313" key="2">
    <source>
        <dbReference type="Proteomes" id="UP000178377"/>
    </source>
</evidence>
<dbReference type="AlphaFoldDB" id="A0A1F5PH38"/>
<dbReference type="EMBL" id="MFEO01000026">
    <property type="protein sequence ID" value="OGE89205.1"/>
    <property type="molecule type" value="Genomic_DNA"/>
</dbReference>
<proteinExistence type="predicted"/>
<evidence type="ECO:0000313" key="1">
    <source>
        <dbReference type="EMBL" id="OGE89205.1"/>
    </source>
</evidence>
<dbReference type="Gene3D" id="3.90.550.10">
    <property type="entry name" value="Spore Coat Polysaccharide Biosynthesis Protein SpsA, Chain A"/>
    <property type="match status" value="1"/>
</dbReference>
<dbReference type="STRING" id="1817828.A2722_00535"/>
<dbReference type="SUPFAM" id="SSF53448">
    <property type="entry name" value="Nucleotide-diphospho-sugar transferases"/>
    <property type="match status" value="1"/>
</dbReference>
<organism evidence="1 2">
    <name type="scientific">Candidatus Doudnabacteria bacterium RIFCSPHIGHO2_01_FULL_50_11</name>
    <dbReference type="NCBI Taxonomy" id="1817828"/>
    <lineage>
        <taxon>Bacteria</taxon>
        <taxon>Candidatus Doudnaibacteriota</taxon>
    </lineage>
</organism>
<gene>
    <name evidence="1" type="ORF">A2722_00535</name>
</gene>